<dbReference type="Pfam" id="PF01753">
    <property type="entry name" value="zf-MYND"/>
    <property type="match status" value="1"/>
</dbReference>
<evidence type="ECO:0000313" key="7">
    <source>
        <dbReference type="EMBL" id="KAG0261457.1"/>
    </source>
</evidence>
<keyword evidence="3" id="KW-0862">Zinc</keyword>
<dbReference type="PROSITE" id="PS50865">
    <property type="entry name" value="ZF_MYND_2"/>
    <property type="match status" value="1"/>
</dbReference>
<dbReference type="InterPro" id="IPR002893">
    <property type="entry name" value="Znf_MYND"/>
</dbReference>
<name>A0A9P6Q9H1_9FUNG</name>
<feature type="compositionally biased region" description="Basic and acidic residues" evidence="5">
    <location>
        <begin position="279"/>
        <end position="292"/>
    </location>
</feature>
<dbReference type="AlphaFoldDB" id="A0A9P6Q9H1"/>
<evidence type="ECO:0000259" key="6">
    <source>
        <dbReference type="PROSITE" id="PS50865"/>
    </source>
</evidence>
<dbReference type="GO" id="GO:0008270">
    <property type="term" value="F:zinc ion binding"/>
    <property type="evidence" value="ECO:0007669"/>
    <property type="project" value="UniProtKB-KW"/>
</dbReference>
<dbReference type="PANTHER" id="PTHR12298:SF4">
    <property type="entry name" value="PROGRAMMED CELL DEATH PROTEIN 2"/>
    <property type="match status" value="1"/>
</dbReference>
<dbReference type="InterPro" id="IPR007320">
    <property type="entry name" value="PDCD2_C"/>
</dbReference>
<feature type="compositionally biased region" description="Acidic residues" evidence="5">
    <location>
        <begin position="293"/>
        <end position="302"/>
    </location>
</feature>
<evidence type="ECO:0000313" key="8">
    <source>
        <dbReference type="Proteomes" id="UP000807716"/>
    </source>
</evidence>
<feature type="region of interest" description="Disordered" evidence="5">
    <location>
        <begin position="124"/>
        <end position="144"/>
    </location>
</feature>
<evidence type="ECO:0000256" key="1">
    <source>
        <dbReference type="ARBA" id="ARBA00022723"/>
    </source>
</evidence>
<dbReference type="Proteomes" id="UP000807716">
    <property type="component" value="Unassembled WGS sequence"/>
</dbReference>
<organism evidence="7 8">
    <name type="scientific">Actinomortierella ambigua</name>
    <dbReference type="NCBI Taxonomy" id="1343610"/>
    <lineage>
        <taxon>Eukaryota</taxon>
        <taxon>Fungi</taxon>
        <taxon>Fungi incertae sedis</taxon>
        <taxon>Mucoromycota</taxon>
        <taxon>Mortierellomycotina</taxon>
        <taxon>Mortierellomycetes</taxon>
        <taxon>Mortierellales</taxon>
        <taxon>Mortierellaceae</taxon>
        <taxon>Actinomortierella</taxon>
    </lineage>
</organism>
<proteinExistence type="predicted"/>
<feature type="compositionally biased region" description="Acidic residues" evidence="5">
    <location>
        <begin position="222"/>
        <end position="243"/>
    </location>
</feature>
<feature type="region of interest" description="Disordered" evidence="5">
    <location>
        <begin position="215"/>
        <end position="245"/>
    </location>
</feature>
<dbReference type="Pfam" id="PF04194">
    <property type="entry name" value="PDCD2_C"/>
    <property type="match status" value="1"/>
</dbReference>
<reference evidence="7" key="1">
    <citation type="journal article" date="2020" name="Fungal Divers.">
        <title>Resolving the Mortierellaceae phylogeny through synthesis of multi-gene phylogenetics and phylogenomics.</title>
        <authorList>
            <person name="Vandepol N."/>
            <person name="Liber J."/>
            <person name="Desiro A."/>
            <person name="Na H."/>
            <person name="Kennedy M."/>
            <person name="Barry K."/>
            <person name="Grigoriev I.V."/>
            <person name="Miller A.N."/>
            <person name="O'Donnell K."/>
            <person name="Stajich J.E."/>
            <person name="Bonito G."/>
        </authorList>
    </citation>
    <scope>NUCLEOTIDE SEQUENCE</scope>
    <source>
        <strain evidence="7">BC1065</strain>
    </source>
</reference>
<comment type="caution">
    <text evidence="7">The sequence shown here is derived from an EMBL/GenBank/DDBJ whole genome shotgun (WGS) entry which is preliminary data.</text>
</comment>
<evidence type="ECO:0000256" key="3">
    <source>
        <dbReference type="ARBA" id="ARBA00022833"/>
    </source>
</evidence>
<sequence length="484" mass="55290">MDKDHTMEIDHDNQEPAVMLGFAEPIDLEENGPLTAQDFPSKIGGLPIWLNPEHIPESKDLTCGLCKQPMAFLLQLYSPEDHPAEAFHRMIYVFCCKTGTCHRLAPSDSFKVFRSQLGRFNPYYSPTANDDDPEEADVEEDPNWKPLESSKHAKTCFVCGLNAPKKCSKCREFFYCSEDHQMLHWTKGLHKTLCGKKPLNLDTKLASLSLLEKDVKKHHGDDENEDEDEEMEQPQIAPEDELTKEEKEYAGRLKIDFRLVERVARFPEFEVISEEEVVDEKAKEDGYDHESSGDEQEAEDGWEEKLKARRKKKTKGSGNKDDDVSDDLKGATNALVPVGDELYENTQTDIDRAFLTFQKRIALFPDQVLRYARVEYELENPEPLYVSDIGTPKPEDILPCPHCHKERSFEFQILPQLLNYMAIDHSRADALDFGTVLVYSCKDNCHVKGKHYLDELAIVQQFSEDGMQGKNMYTSDNVAVSPAK</sequence>
<gene>
    <name evidence="7" type="primary">PDCD2</name>
    <name evidence="7" type="ORF">DFQ27_002936</name>
</gene>
<feature type="region of interest" description="Disordered" evidence="5">
    <location>
        <begin position="277"/>
        <end position="330"/>
    </location>
</feature>
<keyword evidence="2 4" id="KW-0863">Zinc-finger</keyword>
<protein>
    <submittedName>
        <fullName evidence="7">Programmed cell death protein 2</fullName>
    </submittedName>
</protein>
<feature type="compositionally biased region" description="Acidic residues" evidence="5">
    <location>
        <begin position="129"/>
        <end position="141"/>
    </location>
</feature>
<feature type="domain" description="MYND-type" evidence="6">
    <location>
        <begin position="156"/>
        <end position="194"/>
    </location>
</feature>
<dbReference type="GO" id="GO:0005634">
    <property type="term" value="C:nucleus"/>
    <property type="evidence" value="ECO:0007669"/>
    <property type="project" value="TreeGrafter"/>
</dbReference>
<dbReference type="PANTHER" id="PTHR12298">
    <property type="entry name" value="PCDC2 PROGRAMMED CELL DEATH PROTEIN 2 -RELATED"/>
    <property type="match status" value="1"/>
</dbReference>
<dbReference type="EMBL" id="JAAAJB010000215">
    <property type="protein sequence ID" value="KAG0261457.1"/>
    <property type="molecule type" value="Genomic_DNA"/>
</dbReference>
<accession>A0A9P6Q9H1</accession>
<feature type="compositionally biased region" description="Basic and acidic residues" evidence="5">
    <location>
        <begin position="318"/>
        <end position="329"/>
    </location>
</feature>
<evidence type="ECO:0000256" key="4">
    <source>
        <dbReference type="PROSITE-ProRule" id="PRU00134"/>
    </source>
</evidence>
<dbReference type="Gene3D" id="6.10.140.2220">
    <property type="match status" value="1"/>
</dbReference>
<evidence type="ECO:0000256" key="2">
    <source>
        <dbReference type="ARBA" id="ARBA00022771"/>
    </source>
</evidence>
<evidence type="ECO:0000256" key="5">
    <source>
        <dbReference type="SAM" id="MobiDB-lite"/>
    </source>
</evidence>
<keyword evidence="1" id="KW-0479">Metal-binding</keyword>
<keyword evidence="8" id="KW-1185">Reference proteome</keyword>
<dbReference type="SUPFAM" id="SSF144232">
    <property type="entry name" value="HIT/MYND zinc finger-like"/>
    <property type="match status" value="1"/>
</dbReference>
<dbReference type="GO" id="GO:0005737">
    <property type="term" value="C:cytoplasm"/>
    <property type="evidence" value="ECO:0007669"/>
    <property type="project" value="InterPro"/>
</dbReference>
<dbReference type="OrthoDB" id="443682at2759"/>